<feature type="compositionally biased region" description="Basic and acidic residues" evidence="1">
    <location>
        <begin position="54"/>
        <end position="66"/>
    </location>
</feature>
<dbReference type="EMBL" id="CAJGYO010000004">
    <property type="protein sequence ID" value="CAD6224545.1"/>
    <property type="molecule type" value="Genomic_DNA"/>
</dbReference>
<dbReference type="OrthoDB" id="691679at2759"/>
<gene>
    <name evidence="3" type="ORF">NCGR_LOCUS16822</name>
</gene>
<feature type="signal peptide" evidence="2">
    <location>
        <begin position="1"/>
        <end position="24"/>
    </location>
</feature>
<protein>
    <submittedName>
        <fullName evidence="3">Uncharacterized protein</fullName>
    </submittedName>
</protein>
<keyword evidence="4" id="KW-1185">Reference proteome</keyword>
<dbReference type="AlphaFoldDB" id="A0A811NIV8"/>
<evidence type="ECO:0000313" key="4">
    <source>
        <dbReference type="Proteomes" id="UP000604825"/>
    </source>
</evidence>
<keyword evidence="2" id="KW-0732">Signal</keyword>
<organism evidence="3 4">
    <name type="scientific">Miscanthus lutarioriparius</name>
    <dbReference type="NCBI Taxonomy" id="422564"/>
    <lineage>
        <taxon>Eukaryota</taxon>
        <taxon>Viridiplantae</taxon>
        <taxon>Streptophyta</taxon>
        <taxon>Embryophyta</taxon>
        <taxon>Tracheophyta</taxon>
        <taxon>Spermatophyta</taxon>
        <taxon>Magnoliopsida</taxon>
        <taxon>Liliopsida</taxon>
        <taxon>Poales</taxon>
        <taxon>Poaceae</taxon>
        <taxon>PACMAD clade</taxon>
        <taxon>Panicoideae</taxon>
        <taxon>Andropogonodae</taxon>
        <taxon>Andropogoneae</taxon>
        <taxon>Saccharinae</taxon>
        <taxon>Miscanthus</taxon>
    </lineage>
</organism>
<proteinExistence type="predicted"/>
<evidence type="ECO:0000313" key="3">
    <source>
        <dbReference type="EMBL" id="CAD6224545.1"/>
    </source>
</evidence>
<dbReference type="GO" id="GO:0010082">
    <property type="term" value="P:regulation of root meristem growth"/>
    <property type="evidence" value="ECO:0007669"/>
    <property type="project" value="InterPro"/>
</dbReference>
<comment type="caution">
    <text evidence="3">The sequence shown here is derived from an EMBL/GenBank/DDBJ whole genome shotgun (WGS) entry which is preliminary data.</text>
</comment>
<name>A0A811NIV8_9POAL</name>
<dbReference type="Proteomes" id="UP000604825">
    <property type="component" value="Unassembled WGS sequence"/>
</dbReference>
<feature type="region of interest" description="Disordered" evidence="1">
    <location>
        <begin position="48"/>
        <end position="73"/>
    </location>
</feature>
<dbReference type="PANTHER" id="PTHR36313:SF7">
    <property type="entry name" value="OS09G0474600 PROTEIN"/>
    <property type="match status" value="1"/>
</dbReference>
<accession>A0A811NIV8</accession>
<sequence length="174" mass="18935">MRCAGVFLALLLSLSALSASTAEAQERLGDAAVLLTTGRKWLRGRRTMAAPGRGEARKDEVTEEGRGAQSTGANTVHVHGAEKTVEQEQIRKQMHLLKLYMTSAAIRFQGKRSKKGSVTHARFQASRHGGGGTDYASAPEILGMDYNYNLNPRRHRPINNDAPLRLGELAAKTP</sequence>
<dbReference type="InterPro" id="IPR038804">
    <property type="entry name" value="RGF3"/>
</dbReference>
<dbReference type="GO" id="GO:0008083">
    <property type="term" value="F:growth factor activity"/>
    <property type="evidence" value="ECO:0007669"/>
    <property type="project" value="InterPro"/>
</dbReference>
<dbReference type="PANTHER" id="PTHR36313">
    <property type="entry name" value="ROOT MERISTEM GROWTH FACTOR 2"/>
    <property type="match status" value="1"/>
</dbReference>
<feature type="chain" id="PRO_5032990204" evidence="2">
    <location>
        <begin position="25"/>
        <end position="174"/>
    </location>
</feature>
<evidence type="ECO:0000256" key="2">
    <source>
        <dbReference type="SAM" id="SignalP"/>
    </source>
</evidence>
<reference evidence="3" key="1">
    <citation type="submission" date="2020-10" db="EMBL/GenBank/DDBJ databases">
        <authorList>
            <person name="Han B."/>
            <person name="Lu T."/>
            <person name="Zhao Q."/>
            <person name="Huang X."/>
            <person name="Zhao Y."/>
        </authorList>
    </citation>
    <scope>NUCLEOTIDE SEQUENCE</scope>
</reference>
<evidence type="ECO:0000256" key="1">
    <source>
        <dbReference type="SAM" id="MobiDB-lite"/>
    </source>
</evidence>